<keyword evidence="2" id="KW-0378">Hydrolase</keyword>
<dbReference type="PROSITE" id="PS00893">
    <property type="entry name" value="NUDIX_BOX"/>
    <property type="match status" value="1"/>
</dbReference>
<dbReference type="SUPFAM" id="SSF55811">
    <property type="entry name" value="Nudix"/>
    <property type="match status" value="1"/>
</dbReference>
<dbReference type="CDD" id="cd18876">
    <property type="entry name" value="NUDIX_Hydrolase"/>
    <property type="match status" value="1"/>
</dbReference>
<gene>
    <name evidence="6" type="ORF">HS99_0021335</name>
</gene>
<feature type="compositionally biased region" description="Basic and acidic residues" evidence="4">
    <location>
        <begin position="178"/>
        <end position="190"/>
    </location>
</feature>
<name>A0A1E7NDH2_KITAU</name>
<keyword evidence="3" id="KW-0460">Magnesium</keyword>
<dbReference type="EMBL" id="JPRF03000014">
    <property type="protein sequence ID" value="OEV38533.1"/>
    <property type="molecule type" value="Genomic_DNA"/>
</dbReference>
<evidence type="ECO:0000256" key="2">
    <source>
        <dbReference type="ARBA" id="ARBA00022801"/>
    </source>
</evidence>
<dbReference type="PROSITE" id="PS51462">
    <property type="entry name" value="NUDIX"/>
    <property type="match status" value="1"/>
</dbReference>
<keyword evidence="7" id="KW-1185">Reference proteome</keyword>
<evidence type="ECO:0000256" key="1">
    <source>
        <dbReference type="ARBA" id="ARBA00001946"/>
    </source>
</evidence>
<dbReference type="InterPro" id="IPR000086">
    <property type="entry name" value="NUDIX_hydrolase_dom"/>
</dbReference>
<dbReference type="InterPro" id="IPR020084">
    <property type="entry name" value="NUDIX_hydrolase_CS"/>
</dbReference>
<evidence type="ECO:0000313" key="7">
    <source>
        <dbReference type="Proteomes" id="UP000037395"/>
    </source>
</evidence>
<accession>A0A1E7NDH2</accession>
<dbReference type="Gene3D" id="3.90.79.10">
    <property type="entry name" value="Nucleoside Triphosphate Pyrophosphohydrolase"/>
    <property type="match status" value="1"/>
</dbReference>
<evidence type="ECO:0000313" key="6">
    <source>
        <dbReference type="EMBL" id="OEV38533.1"/>
    </source>
</evidence>
<protein>
    <recommendedName>
        <fullName evidence="5">Nudix hydrolase domain-containing protein</fullName>
    </recommendedName>
</protein>
<proteinExistence type="predicted"/>
<comment type="cofactor">
    <cofactor evidence="1">
        <name>Mg(2+)</name>
        <dbReference type="ChEBI" id="CHEBI:18420"/>
    </cofactor>
</comment>
<dbReference type="PANTHER" id="PTHR43046:SF12">
    <property type="entry name" value="GDP-MANNOSE MANNOSYL HYDROLASE"/>
    <property type="match status" value="1"/>
</dbReference>
<feature type="domain" description="Nudix hydrolase" evidence="5">
    <location>
        <begin position="11"/>
        <end position="157"/>
    </location>
</feature>
<feature type="region of interest" description="Disordered" evidence="4">
    <location>
        <begin position="160"/>
        <end position="190"/>
    </location>
</feature>
<dbReference type="Pfam" id="PF00293">
    <property type="entry name" value="NUDIX"/>
    <property type="match status" value="1"/>
</dbReference>
<comment type="caution">
    <text evidence="6">The sequence shown here is derived from an EMBL/GenBank/DDBJ whole genome shotgun (WGS) entry which is preliminary data.</text>
</comment>
<sequence length="190" mass="20875">MDRDTYYATRPRIRAKARALFTDADGRVLLVRLRPWSDPDEQYWTLPGGGVEADRETPRTAARREIREELGWEVEPGRLLALDWQPGAAAGPGANPATGRDTAVLVYLYDGGTVSEELLDSIALQEHELVEWRLCAPTEARALLRGPSWDRVAAALAARERSAGPAELVGGQAVGDRPAGEDWGHAERDH</sequence>
<reference evidence="6" key="1">
    <citation type="submission" date="2016-08" db="EMBL/GenBank/DDBJ databases">
        <title>Sequencing, Assembly and Comparative Genomics of S. aureofaciens ATCC 10762.</title>
        <authorList>
            <person name="Gradnigo J.S."/>
            <person name="Johnson N."/>
            <person name="Somerville G.A."/>
        </authorList>
    </citation>
    <scope>NUCLEOTIDE SEQUENCE [LARGE SCALE GENOMIC DNA]</scope>
    <source>
        <strain evidence="6">ATCC 10762</strain>
    </source>
</reference>
<evidence type="ECO:0000256" key="4">
    <source>
        <dbReference type="SAM" id="MobiDB-lite"/>
    </source>
</evidence>
<dbReference type="PANTHER" id="PTHR43046">
    <property type="entry name" value="GDP-MANNOSE MANNOSYL HYDROLASE"/>
    <property type="match status" value="1"/>
</dbReference>
<organism evidence="6 7">
    <name type="scientific">Kitasatospora aureofaciens</name>
    <name type="common">Streptomyces aureofaciens</name>
    <dbReference type="NCBI Taxonomy" id="1894"/>
    <lineage>
        <taxon>Bacteria</taxon>
        <taxon>Bacillati</taxon>
        <taxon>Actinomycetota</taxon>
        <taxon>Actinomycetes</taxon>
        <taxon>Kitasatosporales</taxon>
        <taxon>Streptomycetaceae</taxon>
        <taxon>Kitasatospora</taxon>
    </lineage>
</organism>
<dbReference type="GO" id="GO:0016787">
    <property type="term" value="F:hydrolase activity"/>
    <property type="evidence" value="ECO:0007669"/>
    <property type="project" value="UniProtKB-KW"/>
</dbReference>
<dbReference type="AlphaFoldDB" id="A0A1E7NDH2"/>
<dbReference type="InterPro" id="IPR015797">
    <property type="entry name" value="NUDIX_hydrolase-like_dom_sf"/>
</dbReference>
<evidence type="ECO:0000256" key="3">
    <source>
        <dbReference type="ARBA" id="ARBA00022842"/>
    </source>
</evidence>
<evidence type="ECO:0000259" key="5">
    <source>
        <dbReference type="PROSITE" id="PS51462"/>
    </source>
</evidence>
<dbReference type="Proteomes" id="UP000037395">
    <property type="component" value="Unassembled WGS sequence"/>
</dbReference>